<dbReference type="PROSITE" id="PS51722">
    <property type="entry name" value="G_TR_2"/>
    <property type="match status" value="1"/>
</dbReference>
<gene>
    <name evidence="8" type="primary">fusA</name>
    <name evidence="10" type="ORF">SAMN02982985_03480</name>
</gene>
<dbReference type="SUPFAM" id="SSF50447">
    <property type="entry name" value="Translation proteins"/>
    <property type="match status" value="1"/>
</dbReference>
<protein>
    <recommendedName>
        <fullName evidence="2 8">Elongation factor G</fullName>
        <shortName evidence="8">EF-G</shortName>
    </recommendedName>
</protein>
<evidence type="ECO:0000256" key="2">
    <source>
        <dbReference type="ARBA" id="ARBA00017872"/>
    </source>
</evidence>
<dbReference type="InterPro" id="IPR031157">
    <property type="entry name" value="G_TR_CS"/>
</dbReference>
<dbReference type="GO" id="GO:0005737">
    <property type="term" value="C:cytoplasm"/>
    <property type="evidence" value="ECO:0007669"/>
    <property type="project" value="UniProtKB-SubCell"/>
</dbReference>
<dbReference type="FunFam" id="3.30.70.240:FF:000001">
    <property type="entry name" value="Elongation factor G"/>
    <property type="match status" value="1"/>
</dbReference>
<dbReference type="InterPro" id="IPR020568">
    <property type="entry name" value="Ribosomal_Su5_D2-typ_SF"/>
</dbReference>
<dbReference type="InterPro" id="IPR053905">
    <property type="entry name" value="EF-G-like_DII"/>
</dbReference>
<feature type="binding site" evidence="8">
    <location>
        <begin position="142"/>
        <end position="145"/>
    </location>
    <ligand>
        <name>GTP</name>
        <dbReference type="ChEBI" id="CHEBI:37565"/>
    </ligand>
</feature>
<dbReference type="NCBIfam" id="TIGR00484">
    <property type="entry name" value="EF-G"/>
    <property type="match status" value="1"/>
</dbReference>
<dbReference type="InterPro" id="IPR035649">
    <property type="entry name" value="EFG_V"/>
</dbReference>
<dbReference type="Pfam" id="PF22042">
    <property type="entry name" value="EF-G_D2"/>
    <property type="match status" value="1"/>
</dbReference>
<dbReference type="Gene3D" id="2.40.30.10">
    <property type="entry name" value="Translation factors"/>
    <property type="match status" value="1"/>
</dbReference>
<keyword evidence="6 8" id="KW-0342">GTP-binding</keyword>
<dbReference type="GO" id="GO:0003924">
    <property type="term" value="F:GTPase activity"/>
    <property type="evidence" value="ECO:0007669"/>
    <property type="project" value="InterPro"/>
</dbReference>
<keyword evidence="4 8" id="KW-0251">Elongation factor</keyword>
<dbReference type="InterPro" id="IPR035647">
    <property type="entry name" value="EFG_III/V"/>
</dbReference>
<accession>A0A1I4PKJ7</accession>
<evidence type="ECO:0000313" key="10">
    <source>
        <dbReference type="EMBL" id="SFM28045.1"/>
    </source>
</evidence>
<name>A0A1I4PKJ7_9BURK</name>
<feature type="domain" description="Tr-type G" evidence="9">
    <location>
        <begin position="8"/>
        <end position="290"/>
    </location>
</feature>
<dbReference type="InterPro" id="IPR014721">
    <property type="entry name" value="Ribsml_uS5_D2-typ_fold_subgr"/>
</dbReference>
<sequence>MTRKTPIERYRNIGISAHIDAGKTTTTERILFYTGVNHKIGEVHNGAATMDWMEQEQERGITITSAATTAFWKGMAGNYPEHRINIIDTPGHVDFTIEVERSMRVLDGAVMVYDAVGGVQPQSETVWRQANKYAVPRLAFINKMDRVGADFFRVRQQIADRLKGVAVPIQIPLGAEDDFHGVVDLVKMRAINWDDASLGVKFSYEPIPAHLVALAQEWHDKMVEAAADASPELTEKYLNGEALSEAEIKAGLRARTIRNEIVPMLAGSAFKNRGVQAMLDAVIDYLPSPLDVPAIAGHDEQDREIERHPDDADPFSALAFKIMTDPFVGQLTFFRVYSGVVNSGDTVYNPTKSQRERLGRILQMHANERKEIKEVYAGDIAAAVGLKAVTTGDTLCSPDHIIVLEKMIFPEPVISQAVEPKTKVDQEKMGIALNRLAQEDPSFRVHTDDESGQTIMSGMGELHLEILVDRMRREFGVEATVGKPQVAYRETIQRSVSEVEGKFVKQSGGRGQYGHVVLTLEPMEPGKGYLFVDAVKGGVVPREFIPAVDKGVQETLRSGVLAGYPVVDVKVTLTFGSYHDVDSNENAFRMAGSIAFKDGMRRADPVLLEPMMQVEVETPEEFMGNAMGDLTARRGMVQGMDEIPGGGGKIIRALVPLAEMFGYSTTLRSLSQGRATYTMEFKHYAAVPRHVLDQVASSAKARH</sequence>
<evidence type="ECO:0000256" key="1">
    <source>
        <dbReference type="ARBA" id="ARBA00005870"/>
    </source>
</evidence>
<dbReference type="STRING" id="758825.SAMN02982985_03480"/>
<comment type="subcellular location">
    <subcellularLocation>
        <location evidence="8">Cytoplasm</location>
    </subcellularLocation>
</comment>
<keyword evidence="5 8" id="KW-0648">Protein biosynthesis</keyword>
<organism evidence="10 11">
    <name type="scientific">Rugamonas rubra</name>
    <dbReference type="NCBI Taxonomy" id="758825"/>
    <lineage>
        <taxon>Bacteria</taxon>
        <taxon>Pseudomonadati</taxon>
        <taxon>Pseudomonadota</taxon>
        <taxon>Betaproteobacteria</taxon>
        <taxon>Burkholderiales</taxon>
        <taxon>Oxalobacteraceae</taxon>
        <taxon>Telluria group</taxon>
        <taxon>Rugamonas</taxon>
    </lineage>
</organism>
<evidence type="ECO:0000259" key="9">
    <source>
        <dbReference type="PROSITE" id="PS51722"/>
    </source>
</evidence>
<dbReference type="SMART" id="SM00889">
    <property type="entry name" value="EFG_IV"/>
    <property type="match status" value="1"/>
</dbReference>
<dbReference type="Pfam" id="PF00009">
    <property type="entry name" value="GTP_EFTU"/>
    <property type="match status" value="1"/>
</dbReference>
<dbReference type="InterPro" id="IPR004540">
    <property type="entry name" value="Transl_elong_EFG/EF2"/>
</dbReference>
<dbReference type="InterPro" id="IPR027417">
    <property type="entry name" value="P-loop_NTPase"/>
</dbReference>
<evidence type="ECO:0000256" key="3">
    <source>
        <dbReference type="ARBA" id="ARBA00022741"/>
    </source>
</evidence>
<dbReference type="FunFam" id="3.30.230.10:FF:000003">
    <property type="entry name" value="Elongation factor G"/>
    <property type="match status" value="1"/>
</dbReference>
<dbReference type="InterPro" id="IPR005225">
    <property type="entry name" value="Small_GTP-bd"/>
</dbReference>
<dbReference type="PRINTS" id="PR00315">
    <property type="entry name" value="ELONGATNFCT"/>
</dbReference>
<dbReference type="FunFam" id="3.40.50.300:FF:000029">
    <property type="entry name" value="Elongation factor G"/>
    <property type="match status" value="1"/>
</dbReference>
<dbReference type="InterPro" id="IPR005517">
    <property type="entry name" value="Transl_elong_EFG/EF2_IV"/>
</dbReference>
<dbReference type="Pfam" id="PF00679">
    <property type="entry name" value="EFG_C"/>
    <property type="match status" value="1"/>
</dbReference>
<comment type="function">
    <text evidence="7 8">Catalyzes the GTP-dependent ribosomal translocation step during translation elongation. During this step, the ribosome changes from the pre-translocational (PRE) to the post-translocational (POST) state as the newly formed A-site-bound peptidyl-tRNA and P-site-bound deacylated tRNA move to the P and E sites, respectively. Catalyzes the coordinated movement of the two tRNA molecules, the mRNA and conformational changes in the ribosome.</text>
</comment>
<dbReference type="InterPro" id="IPR047872">
    <property type="entry name" value="EFG_IV"/>
</dbReference>
<feature type="binding site" evidence="8">
    <location>
        <begin position="88"/>
        <end position="92"/>
    </location>
    <ligand>
        <name>GTP</name>
        <dbReference type="ChEBI" id="CHEBI:37565"/>
    </ligand>
</feature>
<dbReference type="PANTHER" id="PTHR43261">
    <property type="entry name" value="TRANSLATION ELONGATION FACTOR G-RELATED"/>
    <property type="match status" value="1"/>
</dbReference>
<keyword evidence="11" id="KW-1185">Reference proteome</keyword>
<dbReference type="GO" id="GO:0005525">
    <property type="term" value="F:GTP binding"/>
    <property type="evidence" value="ECO:0007669"/>
    <property type="project" value="UniProtKB-UniRule"/>
</dbReference>
<dbReference type="InterPro" id="IPR000795">
    <property type="entry name" value="T_Tr_GTP-bd_dom"/>
</dbReference>
<dbReference type="HAMAP" id="MF_00054_B">
    <property type="entry name" value="EF_G_EF_2_B"/>
    <property type="match status" value="1"/>
</dbReference>
<dbReference type="PANTHER" id="PTHR43261:SF1">
    <property type="entry name" value="RIBOSOME-RELEASING FACTOR 2, MITOCHONDRIAL"/>
    <property type="match status" value="1"/>
</dbReference>
<dbReference type="InterPro" id="IPR041095">
    <property type="entry name" value="EFG_II"/>
</dbReference>
<dbReference type="SUPFAM" id="SSF52540">
    <property type="entry name" value="P-loop containing nucleoside triphosphate hydrolases"/>
    <property type="match status" value="1"/>
</dbReference>
<dbReference type="GO" id="GO:0032790">
    <property type="term" value="P:ribosome disassembly"/>
    <property type="evidence" value="ECO:0007669"/>
    <property type="project" value="TreeGrafter"/>
</dbReference>
<dbReference type="RefSeq" id="WP_093388958.1">
    <property type="nucleotide sequence ID" value="NZ_FOTW01000016.1"/>
</dbReference>
<evidence type="ECO:0000313" key="11">
    <source>
        <dbReference type="Proteomes" id="UP000199470"/>
    </source>
</evidence>
<dbReference type="SUPFAM" id="SSF54980">
    <property type="entry name" value="EF-G C-terminal domain-like"/>
    <property type="match status" value="2"/>
</dbReference>
<dbReference type="InterPro" id="IPR009022">
    <property type="entry name" value="EFG_III"/>
</dbReference>
<evidence type="ECO:0000256" key="4">
    <source>
        <dbReference type="ARBA" id="ARBA00022768"/>
    </source>
</evidence>
<proteinExistence type="inferred from homology"/>
<dbReference type="FunFam" id="3.30.70.870:FF:000001">
    <property type="entry name" value="Elongation factor G"/>
    <property type="match status" value="1"/>
</dbReference>
<dbReference type="CDD" id="cd04088">
    <property type="entry name" value="EFG_mtEFG_II"/>
    <property type="match status" value="1"/>
</dbReference>
<dbReference type="Gene3D" id="3.30.70.870">
    <property type="entry name" value="Elongation Factor G (Translational Gtpase), domain 3"/>
    <property type="match status" value="1"/>
</dbReference>
<dbReference type="CDD" id="cd01886">
    <property type="entry name" value="EF-G"/>
    <property type="match status" value="1"/>
</dbReference>
<dbReference type="FunFam" id="2.40.30.10:FF:000006">
    <property type="entry name" value="Elongation factor G"/>
    <property type="match status" value="1"/>
</dbReference>
<dbReference type="SUPFAM" id="SSF54211">
    <property type="entry name" value="Ribosomal protein S5 domain 2-like"/>
    <property type="match status" value="1"/>
</dbReference>
<dbReference type="EMBL" id="FOTW01000016">
    <property type="protein sequence ID" value="SFM28045.1"/>
    <property type="molecule type" value="Genomic_DNA"/>
</dbReference>
<dbReference type="PROSITE" id="PS00301">
    <property type="entry name" value="G_TR_1"/>
    <property type="match status" value="1"/>
</dbReference>
<dbReference type="Gene3D" id="3.40.50.300">
    <property type="entry name" value="P-loop containing nucleotide triphosphate hydrolases"/>
    <property type="match status" value="1"/>
</dbReference>
<dbReference type="AlphaFoldDB" id="A0A1I4PKJ7"/>
<dbReference type="NCBIfam" id="TIGR00231">
    <property type="entry name" value="small_GTP"/>
    <property type="match status" value="1"/>
</dbReference>
<dbReference type="CDD" id="cd16262">
    <property type="entry name" value="EFG_III"/>
    <property type="match status" value="1"/>
</dbReference>
<reference evidence="10 11" key="1">
    <citation type="submission" date="2016-10" db="EMBL/GenBank/DDBJ databases">
        <authorList>
            <person name="de Groot N.N."/>
        </authorList>
    </citation>
    <scope>NUCLEOTIDE SEQUENCE [LARGE SCALE GENOMIC DNA]</scope>
    <source>
        <strain evidence="10 11">ATCC 43154</strain>
    </source>
</reference>
<dbReference type="Gene3D" id="3.30.70.240">
    <property type="match status" value="1"/>
</dbReference>
<evidence type="ECO:0000256" key="8">
    <source>
        <dbReference type="HAMAP-Rule" id="MF_00054"/>
    </source>
</evidence>
<dbReference type="Pfam" id="PF14492">
    <property type="entry name" value="EFG_III"/>
    <property type="match status" value="1"/>
</dbReference>
<dbReference type="InterPro" id="IPR000640">
    <property type="entry name" value="EFG_V-like"/>
</dbReference>
<dbReference type="Pfam" id="PF03764">
    <property type="entry name" value="EFG_IV"/>
    <property type="match status" value="1"/>
</dbReference>
<comment type="similarity">
    <text evidence="1 8">Belongs to the TRAFAC class translation factor GTPase superfamily. Classic translation factor GTPase family. EF-G/EF-2 subfamily.</text>
</comment>
<dbReference type="OrthoDB" id="9804431at2"/>
<dbReference type="CDD" id="cd01434">
    <property type="entry name" value="EFG_mtEFG1_IV"/>
    <property type="match status" value="1"/>
</dbReference>
<dbReference type="Gene3D" id="3.30.230.10">
    <property type="match status" value="1"/>
</dbReference>
<dbReference type="NCBIfam" id="NF009381">
    <property type="entry name" value="PRK12740.1-5"/>
    <property type="match status" value="1"/>
</dbReference>
<evidence type="ECO:0000256" key="7">
    <source>
        <dbReference type="ARBA" id="ARBA00024731"/>
    </source>
</evidence>
<evidence type="ECO:0000256" key="5">
    <source>
        <dbReference type="ARBA" id="ARBA00022917"/>
    </source>
</evidence>
<dbReference type="Proteomes" id="UP000199470">
    <property type="component" value="Unassembled WGS sequence"/>
</dbReference>
<keyword evidence="8" id="KW-0963">Cytoplasm</keyword>
<dbReference type="SMART" id="SM00838">
    <property type="entry name" value="EFG_C"/>
    <property type="match status" value="1"/>
</dbReference>
<dbReference type="GO" id="GO:0003746">
    <property type="term" value="F:translation elongation factor activity"/>
    <property type="evidence" value="ECO:0007669"/>
    <property type="project" value="UniProtKB-UniRule"/>
</dbReference>
<dbReference type="InterPro" id="IPR009000">
    <property type="entry name" value="Transl_B-barrel_sf"/>
</dbReference>
<keyword evidence="3 8" id="KW-0547">Nucleotide-binding</keyword>
<feature type="binding site" evidence="8">
    <location>
        <begin position="17"/>
        <end position="24"/>
    </location>
    <ligand>
        <name>GTP</name>
        <dbReference type="ChEBI" id="CHEBI:37565"/>
    </ligand>
</feature>
<dbReference type="GO" id="GO:0097216">
    <property type="term" value="F:guanosine tetraphosphate binding"/>
    <property type="evidence" value="ECO:0007669"/>
    <property type="project" value="UniProtKB-ARBA"/>
</dbReference>
<dbReference type="CDD" id="cd03713">
    <property type="entry name" value="EFG_mtEFG_C"/>
    <property type="match status" value="1"/>
</dbReference>
<evidence type="ECO:0000256" key="6">
    <source>
        <dbReference type="ARBA" id="ARBA00023134"/>
    </source>
</evidence>